<dbReference type="Pfam" id="PF02545">
    <property type="entry name" value="Maf"/>
    <property type="match status" value="1"/>
</dbReference>
<dbReference type="EMBL" id="JAUDJE010000029">
    <property type="protein sequence ID" value="MDM9561836.1"/>
    <property type="molecule type" value="Genomic_DNA"/>
</dbReference>
<keyword evidence="3 4" id="KW-0546">Nucleotide metabolism</keyword>
<sequence length="207" mass="22168">MPMAPVTDPAPRLYLASASPRRHELLTQIGLPHTVLDVPAPPGEDEPQHPGEAAADYVRRTAREKAERAALWLAQQELPILPLLAADTTVILRGRVLGKPVDRADAIAMLQRLSGATHQVHTAVVLGYEGTLREAVSISEVRMRELSASDIERYCDSGEPYGKAGAYGIQGLAGAFVAHLSGSYTGVMGLPLFETANLLRLAGIHIP</sequence>
<comment type="similarity">
    <text evidence="4">Belongs to the Maf family. YhdE subfamily.</text>
</comment>
<name>A0ABT7W9G2_9BORD</name>
<evidence type="ECO:0000256" key="4">
    <source>
        <dbReference type="HAMAP-Rule" id="MF_00528"/>
    </source>
</evidence>
<comment type="catalytic activity">
    <reaction evidence="4">
        <text>dTTP + H2O = dTMP + diphosphate + H(+)</text>
        <dbReference type="Rhea" id="RHEA:28534"/>
        <dbReference type="ChEBI" id="CHEBI:15377"/>
        <dbReference type="ChEBI" id="CHEBI:15378"/>
        <dbReference type="ChEBI" id="CHEBI:33019"/>
        <dbReference type="ChEBI" id="CHEBI:37568"/>
        <dbReference type="ChEBI" id="CHEBI:63528"/>
        <dbReference type="EC" id="3.6.1.9"/>
    </reaction>
</comment>
<dbReference type="NCBIfam" id="TIGR00172">
    <property type="entry name" value="maf"/>
    <property type="match status" value="1"/>
</dbReference>
<dbReference type="SUPFAM" id="SSF52972">
    <property type="entry name" value="ITPase-like"/>
    <property type="match status" value="1"/>
</dbReference>
<keyword evidence="4" id="KW-0963">Cytoplasm</keyword>
<organism evidence="5 6">
    <name type="scientific">Bordetella petrii</name>
    <dbReference type="NCBI Taxonomy" id="94624"/>
    <lineage>
        <taxon>Bacteria</taxon>
        <taxon>Pseudomonadati</taxon>
        <taxon>Pseudomonadota</taxon>
        <taxon>Betaproteobacteria</taxon>
        <taxon>Burkholderiales</taxon>
        <taxon>Alcaligenaceae</taxon>
        <taxon>Bordetella</taxon>
    </lineage>
</organism>
<keyword evidence="2 4" id="KW-0378">Hydrolase</keyword>
<feature type="active site" description="Proton acceptor" evidence="4">
    <location>
        <position position="87"/>
    </location>
</feature>
<comment type="caution">
    <text evidence="4">Lacks conserved residue(s) required for the propagation of feature annotation.</text>
</comment>
<dbReference type="PANTHER" id="PTHR43213:SF5">
    <property type="entry name" value="BIFUNCTIONAL DTTP_UTP PYROPHOSPHATASE_METHYLTRANSFERASE PROTEIN-RELATED"/>
    <property type="match status" value="1"/>
</dbReference>
<keyword evidence="6" id="KW-1185">Reference proteome</keyword>
<gene>
    <name evidence="5" type="ORF">QUC21_22585</name>
</gene>
<feature type="site" description="Important for substrate specificity" evidence="4">
    <location>
        <position position="21"/>
    </location>
</feature>
<dbReference type="HAMAP" id="MF_00528">
    <property type="entry name" value="Maf"/>
    <property type="match status" value="1"/>
</dbReference>
<dbReference type="InterPro" id="IPR003697">
    <property type="entry name" value="Maf-like"/>
</dbReference>
<feature type="site" description="Important for substrate specificity" evidence="4">
    <location>
        <position position="170"/>
    </location>
</feature>
<evidence type="ECO:0000256" key="2">
    <source>
        <dbReference type="ARBA" id="ARBA00022801"/>
    </source>
</evidence>
<evidence type="ECO:0000313" key="5">
    <source>
        <dbReference type="EMBL" id="MDM9561836.1"/>
    </source>
</evidence>
<proteinExistence type="inferred from homology"/>
<reference evidence="5" key="1">
    <citation type="submission" date="2023-06" db="EMBL/GenBank/DDBJ databases">
        <title>full genome analysis of Phenantherene degrader P3.</title>
        <authorList>
            <person name="Akbar A."/>
            <person name="Rahmeh R."/>
            <person name="Kishk M."/>
        </authorList>
    </citation>
    <scope>NUCLEOTIDE SEQUENCE</scope>
    <source>
        <strain evidence="5">P3</strain>
    </source>
</reference>
<comment type="caution">
    <text evidence="5">The sequence shown here is derived from an EMBL/GenBank/DDBJ whole genome shotgun (WGS) entry which is preliminary data.</text>
</comment>
<dbReference type="Proteomes" id="UP001175604">
    <property type="component" value="Unassembled WGS sequence"/>
</dbReference>
<comment type="catalytic activity">
    <reaction evidence="4">
        <text>UTP + H2O = UMP + diphosphate + H(+)</text>
        <dbReference type="Rhea" id="RHEA:29395"/>
        <dbReference type="ChEBI" id="CHEBI:15377"/>
        <dbReference type="ChEBI" id="CHEBI:15378"/>
        <dbReference type="ChEBI" id="CHEBI:33019"/>
        <dbReference type="ChEBI" id="CHEBI:46398"/>
        <dbReference type="ChEBI" id="CHEBI:57865"/>
        <dbReference type="EC" id="3.6.1.9"/>
    </reaction>
</comment>
<dbReference type="PIRSF" id="PIRSF006305">
    <property type="entry name" value="Maf"/>
    <property type="match status" value="1"/>
</dbReference>
<accession>A0ABT7W9G2</accession>
<evidence type="ECO:0000313" key="6">
    <source>
        <dbReference type="Proteomes" id="UP001175604"/>
    </source>
</evidence>
<dbReference type="PANTHER" id="PTHR43213">
    <property type="entry name" value="BIFUNCTIONAL DTTP/UTP PYROPHOSPHATASE/METHYLTRANSFERASE PROTEIN-RELATED"/>
    <property type="match status" value="1"/>
</dbReference>
<feature type="site" description="Important for substrate specificity" evidence="4">
    <location>
        <position position="88"/>
    </location>
</feature>
<dbReference type="EC" id="3.6.1.9" evidence="4"/>
<protein>
    <recommendedName>
        <fullName evidence="4">dTTP/UTP pyrophosphatase</fullName>
        <shortName evidence="4">dTTPase/UTPase</shortName>
        <ecNumber evidence="4">3.6.1.9</ecNumber>
    </recommendedName>
    <alternativeName>
        <fullName evidence="4">Nucleoside triphosphate pyrophosphatase</fullName>
    </alternativeName>
    <alternativeName>
        <fullName evidence="4">Nucleotide pyrophosphatase</fullName>
        <shortName evidence="4">Nucleotide PPase</shortName>
    </alternativeName>
</protein>
<comment type="function">
    <text evidence="4">Nucleoside triphosphate pyrophosphatase that hydrolyzes dTTP and UTP. May have a dual role in cell division arrest and in preventing the incorporation of modified nucleotides into cellular nucleic acids.</text>
</comment>
<comment type="subcellular location">
    <subcellularLocation>
        <location evidence="4">Cytoplasm</location>
    </subcellularLocation>
</comment>
<evidence type="ECO:0000256" key="1">
    <source>
        <dbReference type="ARBA" id="ARBA00001968"/>
    </source>
</evidence>
<dbReference type="InterPro" id="IPR029001">
    <property type="entry name" value="ITPase-like_fam"/>
</dbReference>
<dbReference type="CDD" id="cd00555">
    <property type="entry name" value="Maf"/>
    <property type="match status" value="1"/>
</dbReference>
<evidence type="ECO:0000256" key="3">
    <source>
        <dbReference type="ARBA" id="ARBA00023080"/>
    </source>
</evidence>
<comment type="cofactor">
    <cofactor evidence="1 4">
        <name>a divalent metal cation</name>
        <dbReference type="ChEBI" id="CHEBI:60240"/>
    </cofactor>
</comment>
<dbReference type="Gene3D" id="3.90.950.10">
    <property type="match status" value="1"/>
</dbReference>